<dbReference type="Pfam" id="PF13938">
    <property type="entry name" value="DUF4213"/>
    <property type="match status" value="1"/>
</dbReference>
<dbReference type="Proteomes" id="UP000070184">
    <property type="component" value="Unassembled WGS sequence"/>
</dbReference>
<evidence type="ECO:0000313" key="3">
    <source>
        <dbReference type="EMBL" id="KXA90081.1"/>
    </source>
</evidence>
<reference evidence="3 4" key="1">
    <citation type="journal article" date="2016" name="Sci. Rep.">
        <title>Metabolic traits of an uncultured archaeal lineage -MSBL1- from brine pools of the Red Sea.</title>
        <authorList>
            <person name="Mwirichia R."/>
            <person name="Alam I."/>
            <person name="Rashid M."/>
            <person name="Vinu M."/>
            <person name="Ba-Alawi W."/>
            <person name="Anthony Kamau A."/>
            <person name="Kamanda Ngugi D."/>
            <person name="Goker M."/>
            <person name="Klenk H.P."/>
            <person name="Bajic V."/>
            <person name="Stingl U."/>
        </authorList>
    </citation>
    <scope>NUCLEOTIDE SEQUENCE [LARGE SCALE GENOMIC DNA]</scope>
    <source>
        <strain evidence="3">SCGC-AAA259B11</strain>
    </source>
</reference>
<dbReference type="EMBL" id="LHXK01000013">
    <property type="protein sequence ID" value="KXA90081.1"/>
    <property type="molecule type" value="Genomic_DNA"/>
</dbReference>
<evidence type="ECO:0008006" key="5">
    <source>
        <dbReference type="Google" id="ProtNLM"/>
    </source>
</evidence>
<feature type="domain" description="Putative heavy-metal chelation" evidence="1">
    <location>
        <begin position="103"/>
        <end position="239"/>
    </location>
</feature>
<dbReference type="SUPFAM" id="SSF159713">
    <property type="entry name" value="Dhaf3308-like"/>
    <property type="match status" value="1"/>
</dbReference>
<protein>
    <recommendedName>
        <fullName evidence="5">DUF364 domain-containing protein</fullName>
    </recommendedName>
</protein>
<accession>A0A133U7B1</accession>
<proteinExistence type="predicted"/>
<comment type="caution">
    <text evidence="3">The sequence shown here is derived from an EMBL/GenBank/DDBJ whole genome shotgun (WGS) entry which is preliminary data.</text>
</comment>
<dbReference type="AlphaFoldDB" id="A0A133U7B1"/>
<organism evidence="3 4">
    <name type="scientific">candidate division MSBL1 archaeon SCGC-AAA259B11</name>
    <dbReference type="NCBI Taxonomy" id="1698260"/>
    <lineage>
        <taxon>Archaea</taxon>
        <taxon>Methanobacteriati</taxon>
        <taxon>Methanobacteriota</taxon>
        <taxon>candidate division MSBL1</taxon>
    </lineage>
</organism>
<keyword evidence="4" id="KW-1185">Reference proteome</keyword>
<dbReference type="Gene3D" id="3.40.50.11590">
    <property type="match status" value="1"/>
</dbReference>
<sequence>MIVEELLETVKDDLRGKRATDVRIGLRYTGVLLEDQRLGVSRSFGEEAIECCEVVDKAGELEGDALDLAKLAVSSRAVDSSLGIASINAALNSGIEGEEGPLLDFLEIRDGDKVGMVGNFKPVVEKIDKDIELFVFERNSQDEEIYPDWAVEQILPQVDVSIITGTSVVNKTIDHLIELSSNAREIAILGPTTPLAPEVFRMRGVSLLGGMVVEDSEKAMKIISQGGGTRKLGKVSRKVSIDLSDNNYFY</sequence>
<gene>
    <name evidence="3" type="ORF">AKJ61_01475</name>
</gene>
<evidence type="ECO:0000313" key="4">
    <source>
        <dbReference type="Proteomes" id="UP000070184"/>
    </source>
</evidence>
<dbReference type="Gene3D" id="3.30.390.100">
    <property type="match status" value="1"/>
</dbReference>
<feature type="domain" description="DUF4213" evidence="2">
    <location>
        <begin position="9"/>
        <end position="90"/>
    </location>
</feature>
<dbReference type="InterPro" id="IPR007161">
    <property type="entry name" value="DUF364"/>
</dbReference>
<dbReference type="Pfam" id="PF04016">
    <property type="entry name" value="DUF364"/>
    <property type="match status" value="1"/>
</dbReference>
<dbReference type="InterPro" id="IPR025251">
    <property type="entry name" value="DUF4213"/>
</dbReference>
<evidence type="ECO:0000259" key="1">
    <source>
        <dbReference type="Pfam" id="PF04016"/>
    </source>
</evidence>
<name>A0A133U7B1_9EURY</name>
<evidence type="ECO:0000259" key="2">
    <source>
        <dbReference type="Pfam" id="PF13938"/>
    </source>
</evidence>